<evidence type="ECO:0000256" key="2">
    <source>
        <dbReference type="ARBA" id="ARBA00004370"/>
    </source>
</evidence>
<dbReference type="SUPFAM" id="SSF48264">
    <property type="entry name" value="Cytochrome P450"/>
    <property type="match status" value="1"/>
</dbReference>
<dbReference type="GO" id="GO:0016020">
    <property type="term" value="C:membrane"/>
    <property type="evidence" value="ECO:0007669"/>
    <property type="project" value="UniProtKB-SubCell"/>
</dbReference>
<feature type="compositionally biased region" description="Basic and acidic residues" evidence="12">
    <location>
        <begin position="241"/>
        <end position="259"/>
    </location>
</feature>
<organism evidence="13 14">
    <name type="scientific">Stephania japonica</name>
    <dbReference type="NCBI Taxonomy" id="461633"/>
    <lineage>
        <taxon>Eukaryota</taxon>
        <taxon>Viridiplantae</taxon>
        <taxon>Streptophyta</taxon>
        <taxon>Embryophyta</taxon>
        <taxon>Tracheophyta</taxon>
        <taxon>Spermatophyta</taxon>
        <taxon>Magnoliopsida</taxon>
        <taxon>Ranunculales</taxon>
        <taxon>Menispermaceae</taxon>
        <taxon>Menispermoideae</taxon>
        <taxon>Cissampelideae</taxon>
        <taxon>Stephania</taxon>
    </lineage>
</organism>
<name>A0AAP0HNX5_9MAGN</name>
<evidence type="ECO:0000256" key="3">
    <source>
        <dbReference type="ARBA" id="ARBA00010617"/>
    </source>
</evidence>
<keyword evidence="4 10" id="KW-0349">Heme</keyword>
<evidence type="ECO:0000256" key="10">
    <source>
        <dbReference type="PIRSR" id="PIRSR602401-1"/>
    </source>
</evidence>
<keyword evidence="7 10" id="KW-0408">Iron</keyword>
<proteinExistence type="inferred from homology"/>
<evidence type="ECO:0000313" key="13">
    <source>
        <dbReference type="EMBL" id="KAK9091216.1"/>
    </source>
</evidence>
<comment type="caution">
    <text evidence="13">The sequence shown here is derived from an EMBL/GenBank/DDBJ whole genome shotgun (WGS) entry which is preliminary data.</text>
</comment>
<keyword evidence="8 11" id="KW-0503">Monooxygenase</keyword>
<dbReference type="GO" id="GO:0044550">
    <property type="term" value="P:secondary metabolite biosynthetic process"/>
    <property type="evidence" value="ECO:0007669"/>
    <property type="project" value="UniProtKB-ARBA"/>
</dbReference>
<dbReference type="PANTHER" id="PTHR47943:SF9">
    <property type="entry name" value="CYTOCHROME P450"/>
    <property type="match status" value="1"/>
</dbReference>
<gene>
    <name evidence="13" type="ORF">Sjap_024393</name>
</gene>
<dbReference type="PRINTS" id="PR00463">
    <property type="entry name" value="EP450I"/>
</dbReference>
<dbReference type="AlphaFoldDB" id="A0AAP0HNX5"/>
<dbReference type="PROSITE" id="PS00086">
    <property type="entry name" value="CYTOCHROME_P450"/>
    <property type="match status" value="1"/>
</dbReference>
<evidence type="ECO:0000256" key="9">
    <source>
        <dbReference type="ARBA" id="ARBA00023136"/>
    </source>
</evidence>
<dbReference type="InterPro" id="IPR002401">
    <property type="entry name" value="Cyt_P450_E_grp-I"/>
</dbReference>
<dbReference type="PANTHER" id="PTHR47943">
    <property type="entry name" value="CYTOCHROME P450 93A3-LIKE"/>
    <property type="match status" value="1"/>
</dbReference>
<dbReference type="Pfam" id="PF00067">
    <property type="entry name" value="p450"/>
    <property type="match status" value="1"/>
</dbReference>
<dbReference type="Proteomes" id="UP001417504">
    <property type="component" value="Unassembled WGS sequence"/>
</dbReference>
<dbReference type="FunFam" id="1.10.630.10:FF:000126">
    <property type="entry name" value="Predicted protein"/>
    <property type="match status" value="1"/>
</dbReference>
<accession>A0AAP0HNX5</accession>
<evidence type="ECO:0000256" key="8">
    <source>
        <dbReference type="ARBA" id="ARBA00023033"/>
    </source>
</evidence>
<dbReference type="Gene3D" id="1.10.630.10">
    <property type="entry name" value="Cytochrome P450"/>
    <property type="match status" value="1"/>
</dbReference>
<comment type="cofactor">
    <cofactor evidence="1 10">
        <name>heme</name>
        <dbReference type="ChEBI" id="CHEBI:30413"/>
    </cofactor>
</comment>
<dbReference type="InterPro" id="IPR036396">
    <property type="entry name" value="Cyt_P450_sf"/>
</dbReference>
<keyword evidence="5 10" id="KW-0479">Metal-binding</keyword>
<evidence type="ECO:0000256" key="1">
    <source>
        <dbReference type="ARBA" id="ARBA00001971"/>
    </source>
</evidence>
<feature type="compositionally biased region" description="Basic and acidic residues" evidence="12">
    <location>
        <begin position="314"/>
        <end position="334"/>
    </location>
</feature>
<dbReference type="GO" id="GO:0004497">
    <property type="term" value="F:monooxygenase activity"/>
    <property type="evidence" value="ECO:0007669"/>
    <property type="project" value="UniProtKB-KW"/>
</dbReference>
<dbReference type="GO" id="GO:0005506">
    <property type="term" value="F:iron ion binding"/>
    <property type="evidence" value="ECO:0007669"/>
    <property type="project" value="InterPro"/>
</dbReference>
<keyword evidence="14" id="KW-1185">Reference proteome</keyword>
<dbReference type="InterPro" id="IPR017972">
    <property type="entry name" value="Cyt_P450_CS"/>
</dbReference>
<feature type="region of interest" description="Disordered" evidence="12">
    <location>
        <begin position="238"/>
        <end position="334"/>
    </location>
</feature>
<dbReference type="GO" id="GO:0020037">
    <property type="term" value="F:heme binding"/>
    <property type="evidence" value="ECO:0007669"/>
    <property type="project" value="InterPro"/>
</dbReference>
<keyword evidence="6 11" id="KW-0560">Oxidoreductase</keyword>
<protein>
    <recommendedName>
        <fullName evidence="15">Cytochrome P450</fullName>
    </recommendedName>
</protein>
<keyword evidence="9" id="KW-0472">Membrane</keyword>
<evidence type="ECO:0008006" key="15">
    <source>
        <dbReference type="Google" id="ProtNLM"/>
    </source>
</evidence>
<comment type="subcellular location">
    <subcellularLocation>
        <location evidence="2">Membrane</location>
    </subcellularLocation>
</comment>
<evidence type="ECO:0000256" key="4">
    <source>
        <dbReference type="ARBA" id="ARBA00022617"/>
    </source>
</evidence>
<evidence type="ECO:0000256" key="12">
    <source>
        <dbReference type="SAM" id="MobiDB-lite"/>
    </source>
</evidence>
<evidence type="ECO:0000256" key="5">
    <source>
        <dbReference type="ARBA" id="ARBA00022723"/>
    </source>
</evidence>
<evidence type="ECO:0000256" key="7">
    <source>
        <dbReference type="ARBA" id="ARBA00023004"/>
    </source>
</evidence>
<dbReference type="InterPro" id="IPR001128">
    <property type="entry name" value="Cyt_P450"/>
</dbReference>
<reference evidence="13 14" key="1">
    <citation type="submission" date="2024-01" db="EMBL/GenBank/DDBJ databases">
        <title>Genome assemblies of Stephania.</title>
        <authorList>
            <person name="Yang L."/>
        </authorList>
    </citation>
    <scope>NUCLEOTIDE SEQUENCE [LARGE SCALE GENOMIC DNA]</scope>
    <source>
        <strain evidence="13">QJT</strain>
        <tissue evidence="13">Leaf</tissue>
    </source>
</reference>
<evidence type="ECO:0000313" key="14">
    <source>
        <dbReference type="Proteomes" id="UP001417504"/>
    </source>
</evidence>
<dbReference type="PRINTS" id="PR00385">
    <property type="entry name" value="P450"/>
</dbReference>
<evidence type="ECO:0000256" key="6">
    <source>
        <dbReference type="ARBA" id="ARBA00023002"/>
    </source>
</evidence>
<dbReference type="GO" id="GO:0016705">
    <property type="term" value="F:oxidoreductase activity, acting on paired donors, with incorporation or reduction of molecular oxygen"/>
    <property type="evidence" value="ECO:0007669"/>
    <property type="project" value="InterPro"/>
</dbReference>
<comment type="similarity">
    <text evidence="3 11">Belongs to the cytochrome P450 family.</text>
</comment>
<evidence type="ECO:0000256" key="11">
    <source>
        <dbReference type="RuleBase" id="RU000461"/>
    </source>
</evidence>
<dbReference type="EMBL" id="JBBNAE010000010">
    <property type="protein sequence ID" value="KAK9091216.1"/>
    <property type="molecule type" value="Genomic_DNA"/>
</dbReference>
<feature type="binding site" description="axial binding residue" evidence="10">
    <location>
        <position position="206"/>
    </location>
    <ligand>
        <name>heme</name>
        <dbReference type="ChEBI" id="CHEBI:30413"/>
    </ligand>
    <ligandPart>
        <name>Fe</name>
        <dbReference type="ChEBI" id="CHEBI:18248"/>
    </ligandPart>
</feature>
<feature type="compositionally biased region" description="Basic and acidic residues" evidence="12">
    <location>
        <begin position="273"/>
        <end position="284"/>
    </location>
</feature>
<sequence>MNARRKMVDELLETIIEEHMENANKQQERYDFVDVMLSLMESDYMQHVKFDHGHIKSILIDVLAAGMDTSANVLNLAFPELLRHPKVMYKVQQELKQEVGMDRMVEEMDLPKLSYLNIVIKEILRLHYPVAPLLIPHESTEDIVINEYYIPKKSRVLVNVWALGRDPNVWSEDAEEFNPDRFINLDIDIHGRDFQLIPFGSGRRGCPGMQLGLVMVKYILAQLLHCFNWEVPDGVSPSDLDMTKKLEAKRDDVRDEERRRHGGKVSEIGGEGFSEKSRVEKEEASWTCGDEVNEKEGEGFNTKSRGGEGGGARRAHEAKETLHKREGTKDEAKR</sequence>